<proteinExistence type="predicted"/>
<dbReference type="PROSITE" id="PS00135">
    <property type="entry name" value="TRYPSIN_SER"/>
    <property type="match status" value="1"/>
</dbReference>
<dbReference type="Proteomes" id="UP000494165">
    <property type="component" value="Unassembled WGS sequence"/>
</dbReference>
<dbReference type="InterPro" id="IPR009003">
    <property type="entry name" value="Peptidase_S1_PA"/>
</dbReference>
<protein>
    <recommendedName>
        <fullName evidence="2">Peptidase S1 domain-containing protein</fullName>
    </recommendedName>
</protein>
<dbReference type="PANTHER" id="PTHR24271">
    <property type="entry name" value="KALLIKREIN-RELATED"/>
    <property type="match status" value="1"/>
</dbReference>
<comment type="caution">
    <text evidence="3">The sequence shown here is derived from an EMBL/GenBank/DDBJ whole genome shotgun (WGS) entry which is preliminary data.</text>
</comment>
<reference evidence="3 4" key="1">
    <citation type="submission" date="2020-04" db="EMBL/GenBank/DDBJ databases">
        <authorList>
            <person name="Alioto T."/>
            <person name="Alioto T."/>
            <person name="Gomez Garrido J."/>
        </authorList>
    </citation>
    <scope>NUCLEOTIDE SEQUENCE [LARGE SCALE GENOMIC DNA]</scope>
</reference>
<dbReference type="InterPro" id="IPR043504">
    <property type="entry name" value="Peptidase_S1_PA_chymotrypsin"/>
</dbReference>
<dbReference type="Gene3D" id="2.40.10.10">
    <property type="entry name" value="Trypsin-like serine proteases"/>
    <property type="match status" value="1"/>
</dbReference>
<evidence type="ECO:0000313" key="3">
    <source>
        <dbReference type="EMBL" id="CAB3360954.1"/>
    </source>
</evidence>
<dbReference type="InterPro" id="IPR033116">
    <property type="entry name" value="TRYPSIN_SER"/>
</dbReference>
<keyword evidence="1" id="KW-1015">Disulfide bond</keyword>
<dbReference type="EMBL" id="CADEPI010000004">
    <property type="protein sequence ID" value="CAB3360954.1"/>
    <property type="molecule type" value="Genomic_DNA"/>
</dbReference>
<accession>A0A8S1BQ29</accession>
<dbReference type="OrthoDB" id="5597713at2759"/>
<dbReference type="GO" id="GO:0004252">
    <property type="term" value="F:serine-type endopeptidase activity"/>
    <property type="evidence" value="ECO:0007669"/>
    <property type="project" value="InterPro"/>
</dbReference>
<name>A0A8S1BQ29_9INSE</name>
<dbReference type="GO" id="GO:0006508">
    <property type="term" value="P:proteolysis"/>
    <property type="evidence" value="ECO:0007669"/>
    <property type="project" value="InterPro"/>
</dbReference>
<evidence type="ECO:0000256" key="1">
    <source>
        <dbReference type="ARBA" id="ARBA00023157"/>
    </source>
</evidence>
<evidence type="ECO:0000259" key="2">
    <source>
        <dbReference type="PROSITE" id="PS50240"/>
    </source>
</evidence>
<evidence type="ECO:0000313" key="4">
    <source>
        <dbReference type="Proteomes" id="UP000494165"/>
    </source>
</evidence>
<dbReference type="InterPro" id="IPR001254">
    <property type="entry name" value="Trypsin_dom"/>
</dbReference>
<dbReference type="AlphaFoldDB" id="A0A8S1BQ29"/>
<dbReference type="PROSITE" id="PS50240">
    <property type="entry name" value="TRYPSIN_DOM"/>
    <property type="match status" value="1"/>
</dbReference>
<dbReference type="PANTHER" id="PTHR24271:SF96">
    <property type="entry name" value="GRANZYME A-RELATED"/>
    <property type="match status" value="1"/>
</dbReference>
<sequence length="165" mass="17740">MGFGAGSSVYNLPPLLRNGLFCKSRLPCLAKTLRLRYLRTQASGKGIDTIRLPSFSQDSVTFAGEKATVSGWGDTSKAAISVNSQLMYADVIIMLNDNCRRFYKQLITNLTLCACSVYASNICKGDSGGPLTITVSDGVKTQVGIAPSALVLLKENKRRLLIALS</sequence>
<keyword evidence="4" id="KW-1185">Reference proteome</keyword>
<organism evidence="3 4">
    <name type="scientific">Cloeon dipterum</name>
    <dbReference type="NCBI Taxonomy" id="197152"/>
    <lineage>
        <taxon>Eukaryota</taxon>
        <taxon>Metazoa</taxon>
        <taxon>Ecdysozoa</taxon>
        <taxon>Arthropoda</taxon>
        <taxon>Hexapoda</taxon>
        <taxon>Insecta</taxon>
        <taxon>Pterygota</taxon>
        <taxon>Palaeoptera</taxon>
        <taxon>Ephemeroptera</taxon>
        <taxon>Pisciforma</taxon>
        <taxon>Baetidae</taxon>
        <taxon>Cloeon</taxon>
    </lineage>
</organism>
<gene>
    <name evidence="3" type="ORF">CLODIP_2_CD03301</name>
</gene>
<dbReference type="Pfam" id="PF00089">
    <property type="entry name" value="Trypsin"/>
    <property type="match status" value="1"/>
</dbReference>
<dbReference type="SUPFAM" id="SSF50494">
    <property type="entry name" value="Trypsin-like serine proteases"/>
    <property type="match status" value="1"/>
</dbReference>
<feature type="domain" description="Peptidase S1" evidence="2">
    <location>
        <begin position="33"/>
        <end position="145"/>
    </location>
</feature>